<feature type="compositionally biased region" description="Basic and acidic residues" evidence="1">
    <location>
        <begin position="1"/>
        <end position="18"/>
    </location>
</feature>
<gene>
    <name evidence="2" type="ORF">CBR_g38131</name>
</gene>
<protein>
    <submittedName>
        <fullName evidence="2">Uncharacterized protein</fullName>
    </submittedName>
</protein>
<accession>A0A388LP98</accession>
<evidence type="ECO:0000313" key="3">
    <source>
        <dbReference type="Proteomes" id="UP000265515"/>
    </source>
</evidence>
<proteinExistence type="predicted"/>
<sequence length="231" mass="24985">MSTADSRRRVGGDREHSGQFESQLAGGLSSSPSDIGDMRPAASYPGSYGPSPVWNHEPMELGRSPSMRYIPIPPSLLSSTVASLARGFDQSTTKYPAMSGPTTFYEQRNDCRGYGMASYFERPRFGRATSHAPLYMPADTTLTYGLRPSADGYPSPTMFEHPMSMSCDGPDAEAIPSPQCAQDAPPPHDAHAHATSDPSNMRGRAIGRKARAGWQGAPQSPAAGRRWRYRG</sequence>
<feature type="region of interest" description="Disordered" evidence="1">
    <location>
        <begin position="164"/>
        <end position="231"/>
    </location>
</feature>
<keyword evidence="3" id="KW-1185">Reference proteome</keyword>
<evidence type="ECO:0000256" key="1">
    <source>
        <dbReference type="SAM" id="MobiDB-lite"/>
    </source>
</evidence>
<dbReference type="Proteomes" id="UP000265515">
    <property type="component" value="Unassembled WGS sequence"/>
</dbReference>
<comment type="caution">
    <text evidence="2">The sequence shown here is derived from an EMBL/GenBank/DDBJ whole genome shotgun (WGS) entry which is preliminary data.</text>
</comment>
<organism evidence="2 3">
    <name type="scientific">Chara braunii</name>
    <name type="common">Braun's stonewort</name>
    <dbReference type="NCBI Taxonomy" id="69332"/>
    <lineage>
        <taxon>Eukaryota</taxon>
        <taxon>Viridiplantae</taxon>
        <taxon>Streptophyta</taxon>
        <taxon>Charophyceae</taxon>
        <taxon>Charales</taxon>
        <taxon>Characeae</taxon>
        <taxon>Chara</taxon>
    </lineage>
</organism>
<reference evidence="2 3" key="1">
    <citation type="journal article" date="2018" name="Cell">
        <title>The Chara Genome: Secondary Complexity and Implications for Plant Terrestrialization.</title>
        <authorList>
            <person name="Nishiyama T."/>
            <person name="Sakayama H."/>
            <person name="Vries J.D."/>
            <person name="Buschmann H."/>
            <person name="Saint-Marcoux D."/>
            <person name="Ullrich K.K."/>
            <person name="Haas F.B."/>
            <person name="Vanderstraeten L."/>
            <person name="Becker D."/>
            <person name="Lang D."/>
            <person name="Vosolsobe S."/>
            <person name="Rombauts S."/>
            <person name="Wilhelmsson P.K.I."/>
            <person name="Janitza P."/>
            <person name="Kern R."/>
            <person name="Heyl A."/>
            <person name="Rumpler F."/>
            <person name="Villalobos L.I.A.C."/>
            <person name="Clay J.M."/>
            <person name="Skokan R."/>
            <person name="Toyoda A."/>
            <person name="Suzuki Y."/>
            <person name="Kagoshima H."/>
            <person name="Schijlen E."/>
            <person name="Tajeshwar N."/>
            <person name="Catarino B."/>
            <person name="Hetherington A.J."/>
            <person name="Saltykova A."/>
            <person name="Bonnot C."/>
            <person name="Breuninger H."/>
            <person name="Symeonidi A."/>
            <person name="Radhakrishnan G.V."/>
            <person name="Van Nieuwerburgh F."/>
            <person name="Deforce D."/>
            <person name="Chang C."/>
            <person name="Karol K.G."/>
            <person name="Hedrich R."/>
            <person name="Ulvskov P."/>
            <person name="Glockner G."/>
            <person name="Delwiche C.F."/>
            <person name="Petrasek J."/>
            <person name="Van de Peer Y."/>
            <person name="Friml J."/>
            <person name="Beilby M."/>
            <person name="Dolan L."/>
            <person name="Kohara Y."/>
            <person name="Sugano S."/>
            <person name="Fujiyama A."/>
            <person name="Delaux P.-M."/>
            <person name="Quint M."/>
            <person name="TheiBen G."/>
            <person name="Hagemann M."/>
            <person name="Harholt J."/>
            <person name="Dunand C."/>
            <person name="Zachgo S."/>
            <person name="Langdale J."/>
            <person name="Maumus F."/>
            <person name="Straeten D.V.D."/>
            <person name="Gould S.B."/>
            <person name="Rensing S.A."/>
        </authorList>
    </citation>
    <scope>NUCLEOTIDE SEQUENCE [LARGE SCALE GENOMIC DNA]</scope>
    <source>
        <strain evidence="2 3">S276</strain>
    </source>
</reference>
<dbReference type="Gramene" id="GBG84157">
    <property type="protein sequence ID" value="GBG84157"/>
    <property type="gene ID" value="CBR_g38131"/>
</dbReference>
<dbReference type="EMBL" id="BFEA01000465">
    <property type="protein sequence ID" value="GBG84157.1"/>
    <property type="molecule type" value="Genomic_DNA"/>
</dbReference>
<dbReference type="AlphaFoldDB" id="A0A388LP98"/>
<feature type="region of interest" description="Disordered" evidence="1">
    <location>
        <begin position="1"/>
        <end position="53"/>
    </location>
</feature>
<evidence type="ECO:0000313" key="2">
    <source>
        <dbReference type="EMBL" id="GBG84157.1"/>
    </source>
</evidence>
<name>A0A388LP98_CHABU</name>